<keyword evidence="3" id="KW-0378">Hydrolase</keyword>
<name>A0A545VD60_9HYPO</name>
<dbReference type="GO" id="GO:0006508">
    <property type="term" value="P:proteolysis"/>
    <property type="evidence" value="ECO:0007669"/>
    <property type="project" value="UniProtKB-KW"/>
</dbReference>
<feature type="compositionally biased region" description="Basic and acidic residues" evidence="1">
    <location>
        <begin position="1"/>
        <end position="12"/>
    </location>
</feature>
<evidence type="ECO:0000313" key="4">
    <source>
        <dbReference type="Proteomes" id="UP000315783"/>
    </source>
</evidence>
<comment type="caution">
    <text evidence="3">The sequence shown here is derived from an EMBL/GenBank/DDBJ whole genome shotgun (WGS) entry which is preliminary data.</text>
</comment>
<feature type="compositionally biased region" description="Polar residues" evidence="1">
    <location>
        <begin position="180"/>
        <end position="189"/>
    </location>
</feature>
<sequence length="1005" mass="109294">MIPVPYRRDGHLHPSPQPSVHDWEEWEDASVTPSEDDEQTLVHAQPPPKPPSQYLKPSKNANATVRVSRHSTVRIKRLRSRQRQKAQNAKAGISVITDMATFGRDVKPPSQTGAKFADSAALRALEGSPNSASVGNWNWLKRNKGGQGPSASPQNDQSPNQGLSPDDRPIMIGIAVPPSDASSYDQTPCTAHPDKRNQPSAGMAKGSDSGGLGIVRHNDPEPQSFWSPDTPDTMHSFTHGRPASSVYSQAPPSGAPVLTDMPPVPSLPKQYQKHGRLISLELQGGGADDDGAETPCTLFEEDGTSPRNLVAGKKKTLSPESAVSPSRGWWDHLSPFVDKRMTFSSRKHKVESPKDAPFVSSPVQVSPVIFPKAEPVRPSSIAKAPIVRIPTPRRTPSPSSSAGPSQTSESRVAQYLSESRRHEKPRITITDDQESTTDHPPPYSPPKRSEQGPIRYRAVFPPGHPLHAQFPPSPNPISPGLAATMTSQGATQMNELRSTHALRSTPPPPVASHAQLPARPVGTYLPPAHLFDAPGPQNRVERTRRRHEKEDMVARRAGGFWRGRGCIPAGGCYGRTGREGRKKRRICLCVWSAVIALLILVIVLAVVLTRPRTKHEMPSIWVNLTDFPPMPTGVLTVAGGDNTVARSVCTEPTTLWSCSLPKDDQNSVAPYKPNQPTVIMQIQWDNSTRKSWKVPNGDAPASVSRRRTPGLAARARALILARAGSDFKPDPPAPNFKDMWFMGETTDGIVSDEKAGEPAPFYISILKSMNETVESPTLQRRDGGGGPPTTVGNVSLDDLLPRPDLAPDGTPAAAVMLPNPVQQPVRLYDRGLDTEHYGFYTHFKRTIFLKSVTTPNSSDDTNVPLDEDGGCRKSEAKFLATWGETRMLVRIWTRRLATNTSSLVRPDGRSSAGGAGAELALRRPGTMPWPVTITLDTHGGDPKRKLVWETPVDDRLRLVTGQSKLLVNKMDAAGTWINPRGTGDAKYGGFDGGTGGCKCEWVNWT</sequence>
<feature type="transmembrane region" description="Helical" evidence="2">
    <location>
        <begin position="586"/>
        <end position="608"/>
    </location>
</feature>
<feature type="region of interest" description="Disordered" evidence="1">
    <location>
        <begin position="299"/>
        <end position="325"/>
    </location>
</feature>
<accession>A0A545VD60</accession>
<feature type="compositionally biased region" description="Basic residues" evidence="1">
    <location>
        <begin position="67"/>
        <end position="84"/>
    </location>
</feature>
<keyword evidence="2" id="KW-1133">Transmembrane helix</keyword>
<dbReference type="Proteomes" id="UP000315783">
    <property type="component" value="Unassembled WGS sequence"/>
</dbReference>
<feature type="region of interest" description="Disordered" evidence="1">
    <location>
        <begin position="381"/>
        <end position="453"/>
    </location>
</feature>
<dbReference type="GO" id="GO:0008233">
    <property type="term" value="F:peptidase activity"/>
    <property type="evidence" value="ECO:0007669"/>
    <property type="project" value="UniProtKB-KW"/>
</dbReference>
<protein>
    <submittedName>
        <fullName evidence="3">Glycoprotease family protein</fullName>
    </submittedName>
</protein>
<dbReference type="AlphaFoldDB" id="A0A545VD60"/>
<evidence type="ECO:0000256" key="2">
    <source>
        <dbReference type="SAM" id="Phobius"/>
    </source>
</evidence>
<dbReference type="STRING" id="43265.A0A545VD60"/>
<feature type="compositionally biased region" description="Polar residues" evidence="1">
    <location>
        <begin position="149"/>
        <end position="163"/>
    </location>
</feature>
<feature type="compositionally biased region" description="Low complexity" evidence="1">
    <location>
        <begin position="388"/>
        <end position="410"/>
    </location>
</feature>
<feature type="region of interest" description="Disordered" evidence="1">
    <location>
        <begin position="528"/>
        <end position="549"/>
    </location>
</feature>
<dbReference type="OrthoDB" id="10259622at2759"/>
<feature type="region of interest" description="Disordered" evidence="1">
    <location>
        <begin position="1"/>
        <end position="92"/>
    </location>
</feature>
<reference evidence="3 4" key="1">
    <citation type="journal article" date="2019" name="Appl. Microbiol. Biotechnol.">
        <title>Genome sequence of Isaria javanica and comparative genome analysis insights into family S53 peptidase evolution in fungal entomopathogens.</title>
        <authorList>
            <person name="Lin R."/>
            <person name="Zhang X."/>
            <person name="Xin B."/>
            <person name="Zou M."/>
            <person name="Gao Y."/>
            <person name="Qin F."/>
            <person name="Hu Q."/>
            <person name="Xie B."/>
            <person name="Cheng X."/>
        </authorList>
    </citation>
    <scope>NUCLEOTIDE SEQUENCE [LARGE SCALE GENOMIC DNA]</scope>
    <source>
        <strain evidence="3 4">IJ1G</strain>
    </source>
</reference>
<feature type="region of interest" description="Disordered" evidence="1">
    <location>
        <begin position="126"/>
        <end position="257"/>
    </location>
</feature>
<keyword evidence="2" id="KW-0812">Transmembrane</keyword>
<dbReference type="EMBL" id="SPUK01000002">
    <property type="protein sequence ID" value="TQV99657.1"/>
    <property type="molecule type" value="Genomic_DNA"/>
</dbReference>
<gene>
    <name evidence="3" type="ORF">IF1G_01872</name>
</gene>
<proteinExistence type="predicted"/>
<keyword evidence="3" id="KW-0645">Protease</keyword>
<keyword evidence="2" id="KW-0472">Membrane</keyword>
<feature type="compositionally biased region" description="Acidic residues" evidence="1">
    <location>
        <begin position="24"/>
        <end position="39"/>
    </location>
</feature>
<evidence type="ECO:0000313" key="3">
    <source>
        <dbReference type="EMBL" id="TQV99657.1"/>
    </source>
</evidence>
<evidence type="ECO:0000256" key="1">
    <source>
        <dbReference type="SAM" id="MobiDB-lite"/>
    </source>
</evidence>
<keyword evidence="4" id="KW-1185">Reference proteome</keyword>
<organism evidence="3 4">
    <name type="scientific">Cordyceps javanica</name>
    <dbReference type="NCBI Taxonomy" id="43265"/>
    <lineage>
        <taxon>Eukaryota</taxon>
        <taxon>Fungi</taxon>
        <taxon>Dikarya</taxon>
        <taxon>Ascomycota</taxon>
        <taxon>Pezizomycotina</taxon>
        <taxon>Sordariomycetes</taxon>
        <taxon>Hypocreomycetidae</taxon>
        <taxon>Hypocreales</taxon>
        <taxon>Cordycipitaceae</taxon>
        <taxon>Cordyceps</taxon>
    </lineage>
</organism>